<dbReference type="OrthoDB" id="8454413at2"/>
<dbReference type="Proteomes" id="UP000439983">
    <property type="component" value="Unassembled WGS sequence"/>
</dbReference>
<evidence type="ECO:0000313" key="3">
    <source>
        <dbReference type="Proteomes" id="UP000439983"/>
    </source>
</evidence>
<reference evidence="2 3" key="1">
    <citation type="journal article" date="2013" name="Genome Biol.">
        <title>Comparative genomics of the core and accessory genomes of 48 Sinorhizobium strains comprising five genospecies.</title>
        <authorList>
            <person name="Sugawara M."/>
            <person name="Epstein B."/>
            <person name="Badgley B.D."/>
            <person name="Unno T."/>
            <person name="Xu L."/>
            <person name="Reese J."/>
            <person name="Gyaneshwar P."/>
            <person name="Denny R."/>
            <person name="Mudge J."/>
            <person name="Bharti A.K."/>
            <person name="Farmer A.D."/>
            <person name="May G.D."/>
            <person name="Woodward J.E."/>
            <person name="Medigue C."/>
            <person name="Vallenet D."/>
            <person name="Lajus A."/>
            <person name="Rouy Z."/>
            <person name="Martinez-Vaz B."/>
            <person name="Tiffin P."/>
            <person name="Young N.D."/>
            <person name="Sadowsky M.J."/>
        </authorList>
    </citation>
    <scope>NUCLEOTIDE SEQUENCE [LARGE SCALE GENOMIC DNA]</scope>
    <source>
        <strain evidence="2 3">USDA4894</strain>
    </source>
</reference>
<protein>
    <recommendedName>
        <fullName evidence="4">Alkaline proteinase inhibitor/ Outer membrane lipoprotein Omp19 domain-containing protein</fullName>
    </recommendedName>
</protein>
<dbReference type="EMBL" id="WITC01000117">
    <property type="protein sequence ID" value="MQX18199.1"/>
    <property type="molecule type" value="Genomic_DNA"/>
</dbReference>
<keyword evidence="1" id="KW-0732">Signal</keyword>
<comment type="caution">
    <text evidence="2">The sequence shown here is derived from an EMBL/GenBank/DDBJ whole genome shotgun (WGS) entry which is preliminary data.</text>
</comment>
<proteinExistence type="predicted"/>
<feature type="signal peptide" evidence="1">
    <location>
        <begin position="1"/>
        <end position="18"/>
    </location>
</feature>
<evidence type="ECO:0000256" key="1">
    <source>
        <dbReference type="SAM" id="SignalP"/>
    </source>
</evidence>
<name>A0A6N7LLU8_SINTE</name>
<dbReference type="AlphaFoldDB" id="A0A6N7LLU8"/>
<dbReference type="RefSeq" id="WP_153442023.1">
    <property type="nucleotide sequence ID" value="NZ_JACIGA010000022.1"/>
</dbReference>
<accession>A0A6N7LLU8</accession>
<sequence>MRVFVGASIVAIASAANAGPIEDAQSTLTGGDVREWLSAGITSWMSSDPACASGEVYSFKSDGTVTIRTCIDSMWQKRSEEWSLKQQNPLDIEITIGPDSYLLLFAMAGQQQQMILRKLADSKVDPTVDREFYLSED</sequence>
<gene>
    <name evidence="2" type="ORF">GHK62_26745</name>
</gene>
<organism evidence="2 3">
    <name type="scientific">Sinorhizobium terangae</name>
    <dbReference type="NCBI Taxonomy" id="110322"/>
    <lineage>
        <taxon>Bacteria</taxon>
        <taxon>Pseudomonadati</taxon>
        <taxon>Pseudomonadota</taxon>
        <taxon>Alphaproteobacteria</taxon>
        <taxon>Hyphomicrobiales</taxon>
        <taxon>Rhizobiaceae</taxon>
        <taxon>Sinorhizobium/Ensifer group</taxon>
        <taxon>Sinorhizobium</taxon>
    </lineage>
</organism>
<keyword evidence="3" id="KW-1185">Reference proteome</keyword>
<evidence type="ECO:0000313" key="2">
    <source>
        <dbReference type="EMBL" id="MQX18199.1"/>
    </source>
</evidence>
<feature type="chain" id="PRO_5027026057" description="Alkaline proteinase inhibitor/ Outer membrane lipoprotein Omp19 domain-containing protein" evidence="1">
    <location>
        <begin position="19"/>
        <end position="137"/>
    </location>
</feature>
<evidence type="ECO:0008006" key="4">
    <source>
        <dbReference type="Google" id="ProtNLM"/>
    </source>
</evidence>